<organism evidence="1 2">
    <name type="scientific">Enterobacter roggenkampii</name>
    <dbReference type="NCBI Taxonomy" id="1812935"/>
    <lineage>
        <taxon>Bacteria</taxon>
        <taxon>Pseudomonadati</taxon>
        <taxon>Pseudomonadota</taxon>
        <taxon>Gammaproteobacteria</taxon>
        <taxon>Enterobacterales</taxon>
        <taxon>Enterobacteriaceae</taxon>
        <taxon>Enterobacter</taxon>
        <taxon>Enterobacter cloacae complex</taxon>
    </lineage>
</organism>
<evidence type="ECO:0000313" key="2">
    <source>
        <dbReference type="Proteomes" id="UP000255291"/>
    </source>
</evidence>
<dbReference type="EMBL" id="QRBW01000038">
    <property type="protein sequence ID" value="RDT58535.1"/>
    <property type="molecule type" value="Genomic_DNA"/>
</dbReference>
<accession>A0ABD7GTJ6</accession>
<comment type="caution">
    <text evidence="1">The sequence shown here is derived from an EMBL/GenBank/DDBJ whole genome shotgun (WGS) entry which is preliminary data.</text>
</comment>
<evidence type="ECO:0000313" key="1">
    <source>
        <dbReference type="EMBL" id="RDT58535.1"/>
    </source>
</evidence>
<gene>
    <name evidence="1" type="ORF">DXF87_17385</name>
</gene>
<protein>
    <submittedName>
        <fullName evidence="1">Uncharacterized protein</fullName>
    </submittedName>
</protein>
<dbReference type="Proteomes" id="UP000255291">
    <property type="component" value="Unassembled WGS sequence"/>
</dbReference>
<reference evidence="1 2" key="1">
    <citation type="submission" date="2018-07" db="EMBL/GenBank/DDBJ databases">
        <title>The use of a cohorting ward and systematic surveillance cultures for the control of a Klebsiella pneumoniae carbapenemase (KPC)-producing Enterobacteriaceae outbreak.</title>
        <authorList>
            <person name="Doi Y."/>
        </authorList>
    </citation>
    <scope>NUCLEOTIDE SEQUENCE [LARGE SCALE GENOMIC DNA]</scope>
    <source>
        <strain evidence="1 2">1-RC-17-04017</strain>
    </source>
</reference>
<dbReference type="AlphaFoldDB" id="A0ABD7GTJ6"/>
<name>A0ABD7GTJ6_9ENTR</name>
<proteinExistence type="predicted"/>
<sequence>MLCVVFAHHIGGHLFYTRDKGITGRRAHSPIHPGAMEMDLLTIAEAQVPFSVVYGEVPLAVAAASERVKP</sequence>